<dbReference type="EMBL" id="JAUYVI010000002">
    <property type="protein sequence ID" value="MDQ7246973.1"/>
    <property type="molecule type" value="Genomic_DNA"/>
</dbReference>
<dbReference type="SMART" id="SM00698">
    <property type="entry name" value="MORN"/>
    <property type="match status" value="2"/>
</dbReference>
<name>A0ABU0YJX7_9PROT</name>
<sequence>MRWPSVALAGIAMAVVGIAGWQAWEAEQLKVAKWMDTERPNCQVWDPYPQRNETATWSGDCRSGKAEGEGTLAWHYTDPAGNPLTYTNSGGVLAGKLEGQGTAVLPNGNRYEGMYRDGQKDGHGVFTWSDSRYDGAWKDDLPDGLGTYTEADGEQHTGEWKQGCLDDHGDTFALLNDMDACEEILKK</sequence>
<keyword evidence="2" id="KW-0812">Transmembrane</keyword>
<comment type="caution">
    <text evidence="3">The sequence shown here is derived from an EMBL/GenBank/DDBJ whole genome shotgun (WGS) entry which is preliminary data.</text>
</comment>
<evidence type="ECO:0000313" key="3">
    <source>
        <dbReference type="EMBL" id="MDQ7246973.1"/>
    </source>
</evidence>
<dbReference type="PANTHER" id="PTHR23084:SF179">
    <property type="entry name" value="OS10G0565000 PROTEIN"/>
    <property type="match status" value="1"/>
</dbReference>
<keyword evidence="2" id="KW-1133">Transmembrane helix</keyword>
<organism evidence="3 4">
    <name type="scientific">Dongia sedimenti</name>
    <dbReference type="NCBI Taxonomy" id="3064282"/>
    <lineage>
        <taxon>Bacteria</taxon>
        <taxon>Pseudomonadati</taxon>
        <taxon>Pseudomonadota</taxon>
        <taxon>Alphaproteobacteria</taxon>
        <taxon>Rhodospirillales</taxon>
        <taxon>Dongiaceae</taxon>
        <taxon>Dongia</taxon>
    </lineage>
</organism>
<dbReference type="SUPFAM" id="SSF82185">
    <property type="entry name" value="Histone H3 K4-specific methyltransferase SET7/9 N-terminal domain"/>
    <property type="match status" value="1"/>
</dbReference>
<accession>A0ABU0YJX7</accession>
<dbReference type="PANTHER" id="PTHR23084">
    <property type="entry name" value="PHOSPHATIDYLINOSITOL-4-PHOSPHATE 5-KINASE RELATED"/>
    <property type="match status" value="1"/>
</dbReference>
<dbReference type="InterPro" id="IPR003409">
    <property type="entry name" value="MORN"/>
</dbReference>
<proteinExistence type="predicted"/>
<feature type="transmembrane region" description="Helical" evidence="2">
    <location>
        <begin position="6"/>
        <end position="24"/>
    </location>
</feature>
<gene>
    <name evidence="3" type="ORF">Q8A70_04825</name>
</gene>
<keyword evidence="1" id="KW-0677">Repeat</keyword>
<dbReference type="Proteomes" id="UP001230156">
    <property type="component" value="Unassembled WGS sequence"/>
</dbReference>
<evidence type="ECO:0008006" key="5">
    <source>
        <dbReference type="Google" id="ProtNLM"/>
    </source>
</evidence>
<protein>
    <recommendedName>
        <fullName evidence="5">MORN repeat protein</fullName>
    </recommendedName>
</protein>
<reference evidence="4" key="1">
    <citation type="submission" date="2023-08" db="EMBL/GenBank/DDBJ databases">
        <title>Rhodospirillaceae gen. nov., a novel taxon isolated from the Yangtze River Yuezi River estuary sludge.</title>
        <authorList>
            <person name="Ruan L."/>
        </authorList>
    </citation>
    <scope>NUCLEOTIDE SEQUENCE [LARGE SCALE GENOMIC DNA]</scope>
    <source>
        <strain evidence="4">R-7</strain>
    </source>
</reference>
<evidence type="ECO:0000313" key="4">
    <source>
        <dbReference type="Proteomes" id="UP001230156"/>
    </source>
</evidence>
<dbReference type="Pfam" id="PF02493">
    <property type="entry name" value="MORN"/>
    <property type="match status" value="3"/>
</dbReference>
<keyword evidence="4" id="KW-1185">Reference proteome</keyword>
<dbReference type="RefSeq" id="WP_379954384.1">
    <property type="nucleotide sequence ID" value="NZ_JAUYVI010000002.1"/>
</dbReference>
<keyword evidence="2" id="KW-0472">Membrane</keyword>
<dbReference type="Gene3D" id="2.20.110.10">
    <property type="entry name" value="Histone H3 K4-specific methyltransferase SET7/9 N-terminal domain"/>
    <property type="match status" value="2"/>
</dbReference>
<evidence type="ECO:0000256" key="2">
    <source>
        <dbReference type="SAM" id="Phobius"/>
    </source>
</evidence>
<evidence type="ECO:0000256" key="1">
    <source>
        <dbReference type="ARBA" id="ARBA00022737"/>
    </source>
</evidence>